<dbReference type="InterPro" id="IPR050164">
    <property type="entry name" value="Peptidase_C19"/>
</dbReference>
<dbReference type="AlphaFoldDB" id="A0AAV2M3M6"/>
<dbReference type="SUPFAM" id="SSF54001">
    <property type="entry name" value="Cysteine proteinases"/>
    <property type="match status" value="1"/>
</dbReference>
<dbReference type="GO" id="GO:0000082">
    <property type="term" value="P:G1/S transition of mitotic cell cycle"/>
    <property type="evidence" value="ECO:0007669"/>
    <property type="project" value="TreeGrafter"/>
</dbReference>
<dbReference type="GO" id="GO:0016579">
    <property type="term" value="P:protein deubiquitination"/>
    <property type="evidence" value="ECO:0007669"/>
    <property type="project" value="InterPro"/>
</dbReference>
<organism evidence="2 3">
    <name type="scientific">Knipowitschia caucasica</name>
    <name type="common">Caucasian dwarf goby</name>
    <name type="synonym">Pomatoschistus caucasicus</name>
    <dbReference type="NCBI Taxonomy" id="637954"/>
    <lineage>
        <taxon>Eukaryota</taxon>
        <taxon>Metazoa</taxon>
        <taxon>Chordata</taxon>
        <taxon>Craniata</taxon>
        <taxon>Vertebrata</taxon>
        <taxon>Euteleostomi</taxon>
        <taxon>Actinopterygii</taxon>
        <taxon>Neopterygii</taxon>
        <taxon>Teleostei</taxon>
        <taxon>Neoteleostei</taxon>
        <taxon>Acanthomorphata</taxon>
        <taxon>Gobiaria</taxon>
        <taxon>Gobiiformes</taxon>
        <taxon>Gobioidei</taxon>
        <taxon>Gobiidae</taxon>
        <taxon>Gobiinae</taxon>
        <taxon>Knipowitschia</taxon>
    </lineage>
</organism>
<dbReference type="Proteomes" id="UP001497482">
    <property type="component" value="Chromosome 6"/>
</dbReference>
<sequence>MLQNVASSLGMTYKCPVQELEFSLDCRRICQTCGKGSRKREDFTNLSLDLCAETTTDKLLENYLKPTQLEYNCTCKGQVSTMSAMFSTLPNILVLHLKRYRYTRDYRLEKVHDGMSIDKALVLSTENTAARFSLVGVISHLGDNAKSGHYIFEGRRPDHDLNNQGDGWLCYNDSQVFKSSRSDVCKNRQRSAYILFYQRTCGTKSTDRK</sequence>
<accession>A0AAV2M3M6</accession>
<dbReference type="InterPro" id="IPR018200">
    <property type="entry name" value="USP_CS"/>
</dbReference>
<evidence type="ECO:0000313" key="2">
    <source>
        <dbReference type="EMBL" id="CAL1607914.1"/>
    </source>
</evidence>
<dbReference type="InterPro" id="IPR038765">
    <property type="entry name" value="Papain-like_cys_pep_sf"/>
</dbReference>
<dbReference type="GO" id="GO:0005634">
    <property type="term" value="C:nucleus"/>
    <property type="evidence" value="ECO:0007669"/>
    <property type="project" value="TreeGrafter"/>
</dbReference>
<proteinExistence type="predicted"/>
<feature type="domain" description="USP" evidence="1">
    <location>
        <begin position="1"/>
        <end position="200"/>
    </location>
</feature>
<dbReference type="PANTHER" id="PTHR24006">
    <property type="entry name" value="UBIQUITIN CARBOXYL-TERMINAL HYDROLASE"/>
    <property type="match status" value="1"/>
</dbReference>
<evidence type="ECO:0000259" key="1">
    <source>
        <dbReference type="PROSITE" id="PS50235"/>
    </source>
</evidence>
<dbReference type="PROSITE" id="PS50235">
    <property type="entry name" value="USP_3"/>
    <property type="match status" value="1"/>
</dbReference>
<dbReference type="EMBL" id="OZ035828">
    <property type="protein sequence ID" value="CAL1607914.1"/>
    <property type="molecule type" value="Genomic_DNA"/>
</dbReference>
<dbReference type="InterPro" id="IPR028889">
    <property type="entry name" value="USP"/>
</dbReference>
<dbReference type="GO" id="GO:0005829">
    <property type="term" value="C:cytosol"/>
    <property type="evidence" value="ECO:0007669"/>
    <property type="project" value="TreeGrafter"/>
</dbReference>
<dbReference type="Gene3D" id="3.90.70.10">
    <property type="entry name" value="Cysteine proteinases"/>
    <property type="match status" value="1"/>
</dbReference>
<dbReference type="Pfam" id="PF00443">
    <property type="entry name" value="UCH"/>
    <property type="match status" value="1"/>
</dbReference>
<dbReference type="PANTHER" id="PTHR24006:SF915">
    <property type="entry name" value="UBIQUITIN CARBOXYL-TERMINAL HYDROLASE-RELATED"/>
    <property type="match status" value="1"/>
</dbReference>
<dbReference type="InterPro" id="IPR001394">
    <property type="entry name" value="Peptidase_C19_UCH"/>
</dbReference>
<gene>
    <name evidence="2" type="ORF">KC01_LOCUS34925</name>
</gene>
<keyword evidence="3" id="KW-1185">Reference proteome</keyword>
<reference evidence="2 3" key="1">
    <citation type="submission" date="2024-04" db="EMBL/GenBank/DDBJ databases">
        <authorList>
            <person name="Waldvogel A.-M."/>
            <person name="Schoenle A."/>
        </authorList>
    </citation>
    <scope>NUCLEOTIDE SEQUENCE [LARGE SCALE GENOMIC DNA]</scope>
</reference>
<name>A0AAV2M3M6_KNICA</name>
<dbReference type="PROSITE" id="PS00973">
    <property type="entry name" value="USP_2"/>
    <property type="match status" value="1"/>
</dbReference>
<evidence type="ECO:0000313" key="3">
    <source>
        <dbReference type="Proteomes" id="UP001497482"/>
    </source>
</evidence>
<protein>
    <recommendedName>
        <fullName evidence="1">USP domain-containing protein</fullName>
    </recommendedName>
</protein>
<dbReference type="CDD" id="cd02257">
    <property type="entry name" value="Peptidase_C19"/>
    <property type="match status" value="1"/>
</dbReference>
<dbReference type="GO" id="GO:0004843">
    <property type="term" value="F:cysteine-type deubiquitinase activity"/>
    <property type="evidence" value="ECO:0007669"/>
    <property type="project" value="InterPro"/>
</dbReference>